<name>A0A9X2S6E9_9FIRM</name>
<evidence type="ECO:0000256" key="3">
    <source>
        <dbReference type="ARBA" id="ARBA00022692"/>
    </source>
</evidence>
<dbReference type="Pfam" id="PF04011">
    <property type="entry name" value="LemA"/>
    <property type="match status" value="1"/>
</dbReference>
<comment type="similarity">
    <text evidence="2">Belongs to the LemA family.</text>
</comment>
<evidence type="ECO:0000256" key="2">
    <source>
        <dbReference type="ARBA" id="ARBA00008854"/>
    </source>
</evidence>
<dbReference type="RefSeq" id="WP_042681067.1">
    <property type="nucleotide sequence ID" value="NZ_CABKTM010000029.1"/>
</dbReference>
<dbReference type="SUPFAM" id="SSF140478">
    <property type="entry name" value="LemA-like"/>
    <property type="match status" value="1"/>
</dbReference>
<keyword evidence="5" id="KW-0472">Membrane</keyword>
<dbReference type="OrthoDB" id="9804152at2"/>
<comment type="subcellular location">
    <subcellularLocation>
        <location evidence="1">Membrane</location>
        <topology evidence="1">Single-pass membrane protein</topology>
    </subcellularLocation>
</comment>
<keyword evidence="7" id="KW-1185">Reference proteome</keyword>
<dbReference type="InterPro" id="IPR007156">
    <property type="entry name" value="MamQ_LemA"/>
</dbReference>
<dbReference type="AlphaFoldDB" id="A0A9X2S6E9"/>
<dbReference type="InterPro" id="IPR023353">
    <property type="entry name" value="LemA-like_dom_sf"/>
</dbReference>
<organism evidence="6 7">
    <name type="scientific">Anaerosalibacter massiliensis</name>
    <dbReference type="NCBI Taxonomy" id="1347392"/>
    <lineage>
        <taxon>Bacteria</taxon>
        <taxon>Bacillati</taxon>
        <taxon>Bacillota</taxon>
        <taxon>Tissierellia</taxon>
        <taxon>Tissierellales</taxon>
        <taxon>Sporanaerobacteraceae</taxon>
        <taxon>Anaerosalibacter</taxon>
    </lineage>
</organism>
<comment type="caution">
    <text evidence="6">The sequence shown here is derived from an EMBL/GenBank/DDBJ whole genome shotgun (WGS) entry which is preliminary data.</text>
</comment>
<dbReference type="Proteomes" id="UP001142078">
    <property type="component" value="Unassembled WGS sequence"/>
</dbReference>
<accession>A0A9X2S6E9</accession>
<gene>
    <name evidence="6" type="ORF">NSA23_15670</name>
</gene>
<dbReference type="GO" id="GO:0016020">
    <property type="term" value="C:membrane"/>
    <property type="evidence" value="ECO:0007669"/>
    <property type="project" value="UniProtKB-SubCell"/>
</dbReference>
<dbReference type="Gene3D" id="1.20.1440.20">
    <property type="entry name" value="LemA-like domain"/>
    <property type="match status" value="1"/>
</dbReference>
<evidence type="ECO:0000313" key="7">
    <source>
        <dbReference type="Proteomes" id="UP001142078"/>
    </source>
</evidence>
<keyword evidence="4" id="KW-1133">Transmembrane helix</keyword>
<dbReference type="PANTHER" id="PTHR34478:SF2">
    <property type="entry name" value="MEMBRANE PROTEIN"/>
    <property type="match status" value="1"/>
</dbReference>
<evidence type="ECO:0000256" key="1">
    <source>
        <dbReference type="ARBA" id="ARBA00004167"/>
    </source>
</evidence>
<evidence type="ECO:0000256" key="4">
    <source>
        <dbReference type="ARBA" id="ARBA00022989"/>
    </source>
</evidence>
<protein>
    <submittedName>
        <fullName evidence="6">LemA family protein</fullName>
    </submittedName>
</protein>
<evidence type="ECO:0000313" key="6">
    <source>
        <dbReference type="EMBL" id="MCR2045540.1"/>
    </source>
</evidence>
<evidence type="ECO:0000256" key="5">
    <source>
        <dbReference type="ARBA" id="ARBA00023136"/>
    </source>
</evidence>
<dbReference type="EMBL" id="JANJZL010000020">
    <property type="protein sequence ID" value="MCR2045540.1"/>
    <property type="molecule type" value="Genomic_DNA"/>
</dbReference>
<reference evidence="6" key="1">
    <citation type="submission" date="2022-07" db="EMBL/GenBank/DDBJ databases">
        <title>Enhanced cultured diversity of the mouse gut microbiota enables custom-made synthetic communities.</title>
        <authorList>
            <person name="Afrizal A."/>
        </authorList>
    </citation>
    <scope>NUCLEOTIDE SEQUENCE</scope>
    <source>
        <strain evidence="6">DSM 29482</strain>
    </source>
</reference>
<sequence>MERKKLVTIAIIAIVIIMLVTSYNKLNTMDEKVDSSWAQVENVLKRRADLIPNLVNTVKGYAKHEKEVLTSITEARSKFNSANSPGEYADANTELNNALTKLYAVVENYPELKANENFLNLQDELSGTENRIATERGRYNESVKEYNTTIRRFPTNILARLFGFEKREYFKISPEDSKAPDVNF</sequence>
<dbReference type="PANTHER" id="PTHR34478">
    <property type="entry name" value="PROTEIN LEMA"/>
    <property type="match status" value="1"/>
</dbReference>
<proteinExistence type="inferred from homology"/>
<keyword evidence="3" id="KW-0812">Transmembrane</keyword>